<evidence type="ECO:0000259" key="11">
    <source>
        <dbReference type="Pfam" id="PF07992"/>
    </source>
</evidence>
<keyword evidence="5" id="KW-0288">FMN</keyword>
<evidence type="ECO:0000256" key="6">
    <source>
        <dbReference type="ARBA" id="ARBA00022723"/>
    </source>
</evidence>
<feature type="domain" description="FAD/NAD(P)-binding" evidence="11">
    <location>
        <begin position="462"/>
        <end position="610"/>
    </location>
</feature>
<accession>A0A2Y9BCA7</accession>
<dbReference type="EMBL" id="QGDL01000002">
    <property type="protein sequence ID" value="PWJ31186.1"/>
    <property type="molecule type" value="Genomic_DNA"/>
</dbReference>
<dbReference type="InterPro" id="IPR051793">
    <property type="entry name" value="NADH:flavin_oxidoreductase"/>
</dbReference>
<dbReference type="SUPFAM" id="SSF51395">
    <property type="entry name" value="FMN-linked oxidoreductases"/>
    <property type="match status" value="1"/>
</dbReference>
<dbReference type="CDD" id="cd02803">
    <property type="entry name" value="OYE_like_FMN_family"/>
    <property type="match status" value="1"/>
</dbReference>
<keyword evidence="7" id="KW-0560">Oxidoreductase</keyword>
<dbReference type="InterPro" id="IPR013785">
    <property type="entry name" value="Aldolase_TIM"/>
</dbReference>
<keyword evidence="4" id="KW-0285">Flavoprotein</keyword>
<dbReference type="Gene3D" id="3.20.20.70">
    <property type="entry name" value="Aldolase class I"/>
    <property type="match status" value="1"/>
</dbReference>
<evidence type="ECO:0000256" key="5">
    <source>
        <dbReference type="ARBA" id="ARBA00022643"/>
    </source>
</evidence>
<evidence type="ECO:0000256" key="2">
    <source>
        <dbReference type="ARBA" id="ARBA00001966"/>
    </source>
</evidence>
<evidence type="ECO:0000256" key="9">
    <source>
        <dbReference type="ARBA" id="ARBA00023014"/>
    </source>
</evidence>
<dbReference type="PANTHER" id="PTHR42917">
    <property type="entry name" value="2,4-DIENOYL-COA REDUCTASE"/>
    <property type="match status" value="1"/>
</dbReference>
<keyword evidence="6" id="KW-0479">Metal-binding</keyword>
<gene>
    <name evidence="12" type="ORF">A8806_10242</name>
</gene>
<evidence type="ECO:0000259" key="10">
    <source>
        <dbReference type="Pfam" id="PF00724"/>
    </source>
</evidence>
<dbReference type="InterPro" id="IPR023753">
    <property type="entry name" value="FAD/NAD-binding_dom"/>
</dbReference>
<evidence type="ECO:0000313" key="13">
    <source>
        <dbReference type="Proteomes" id="UP000245845"/>
    </source>
</evidence>
<comment type="cofactor">
    <cofactor evidence="1">
        <name>FMN</name>
        <dbReference type="ChEBI" id="CHEBI:58210"/>
    </cofactor>
</comment>
<comment type="cofactor">
    <cofactor evidence="2">
        <name>[4Fe-4S] cluster</name>
        <dbReference type="ChEBI" id="CHEBI:49883"/>
    </cofactor>
</comment>
<evidence type="ECO:0000256" key="1">
    <source>
        <dbReference type="ARBA" id="ARBA00001917"/>
    </source>
</evidence>
<dbReference type="Gene3D" id="3.40.50.720">
    <property type="entry name" value="NAD(P)-binding Rossmann-like Domain"/>
    <property type="match status" value="1"/>
</dbReference>
<reference evidence="12 13" key="1">
    <citation type="submission" date="2018-05" db="EMBL/GenBank/DDBJ databases">
        <title>The Hungate 1000. A catalogue of reference genomes from the rumen microbiome.</title>
        <authorList>
            <person name="Kelly W."/>
        </authorList>
    </citation>
    <scope>NUCLEOTIDE SEQUENCE [LARGE SCALE GENOMIC DNA]</scope>
    <source>
        <strain evidence="12 13">NLAE-zl-C242</strain>
    </source>
</reference>
<dbReference type="InterPro" id="IPR001155">
    <property type="entry name" value="OxRdtase_FMN_N"/>
</dbReference>
<comment type="similarity">
    <text evidence="3">In the N-terminal section; belongs to the NADH:flavin oxidoreductase/NADH oxidase family.</text>
</comment>
<name>A0A2Y9BCA7_9FIRM</name>
<dbReference type="Pfam" id="PF07992">
    <property type="entry name" value="Pyr_redox_2"/>
    <property type="match status" value="1"/>
</dbReference>
<dbReference type="PANTHER" id="PTHR42917:SF2">
    <property type="entry name" value="2,4-DIENOYL-COA REDUCTASE [(2E)-ENOYL-COA-PRODUCING]"/>
    <property type="match status" value="1"/>
</dbReference>
<dbReference type="RefSeq" id="WP_109729910.1">
    <property type="nucleotide sequence ID" value="NZ_BAAACK010000006.1"/>
</dbReference>
<dbReference type="Proteomes" id="UP000245845">
    <property type="component" value="Unassembled WGS sequence"/>
</dbReference>
<evidence type="ECO:0000256" key="8">
    <source>
        <dbReference type="ARBA" id="ARBA00023004"/>
    </source>
</evidence>
<sequence length="642" mass="69335">MFSYLFSPMKLRGLELKNRIIMPAMGTKFPKDNEVTEQLIQYHVDRAKGGSGLNMVEVTGVHQPSVPGIYPSLGEDRFIPGMKRLTDAIHEAGGKAGVQLWQGSIAVAAHQGIQVIVASDLELAPGYVVKGADKALIDELTTCYGKAAHRAVEAGYDCVEVHMAHNYILHSFLSPAINKRTDEYGGTFENRARFPLAVIESIRKNIPDDMPLFMRIDAQDDYLENGMTIEDVIAFCKLAKEAGVDVLDISRGNIISAGIKFEVPPIDLPRAFNIENAARIRRETGMVTMGVGRINDPELADRLLQEDKLDLVGIGRAQLADPEFCNKSKEGRLDDIVRCVGCNQGCYDACESHVIPHITCLRNPALGKENEYRISKTKKPKTVLIAGGGMAGMEAADVLYARGHHPVLCEASDRLGGQFLLAGEAPRKLEMKLAAMSKGEQITRRGVDVRLNAPVTPALIEELKPDVVINAIGALPIIPPIPGINLPHVKNSHEILGGKASVEGNVVVIGGGLVGLETAEYLSDKGCKVTVVEMLEGLGTDLGTTRKVCVMENLYMEGVTQMPNCKCLEITGDGVVVDNGGEKQTIPCDYVVAAVGVHSADFSAEEALCKEKGIPVYTIGDAEKPRRAIDATADAARIAREI</sequence>
<dbReference type="SUPFAM" id="SSF51905">
    <property type="entry name" value="FAD/NAD(P)-binding domain"/>
    <property type="match status" value="1"/>
</dbReference>
<evidence type="ECO:0000313" key="12">
    <source>
        <dbReference type="EMBL" id="PWJ31186.1"/>
    </source>
</evidence>
<dbReference type="Pfam" id="PF00724">
    <property type="entry name" value="Oxidored_FMN"/>
    <property type="match status" value="1"/>
</dbReference>
<comment type="caution">
    <text evidence="12">The sequence shown here is derived from an EMBL/GenBank/DDBJ whole genome shotgun (WGS) entry which is preliminary data.</text>
</comment>
<proteinExistence type="inferred from homology"/>
<keyword evidence="13" id="KW-1185">Reference proteome</keyword>
<evidence type="ECO:0000256" key="4">
    <source>
        <dbReference type="ARBA" id="ARBA00022630"/>
    </source>
</evidence>
<evidence type="ECO:0000256" key="3">
    <source>
        <dbReference type="ARBA" id="ARBA00011048"/>
    </source>
</evidence>
<feature type="domain" description="NADH:flavin oxidoreductase/NADH oxidase N-terminal" evidence="10">
    <location>
        <begin position="5"/>
        <end position="334"/>
    </location>
</feature>
<dbReference type="GO" id="GO:0010181">
    <property type="term" value="F:FMN binding"/>
    <property type="evidence" value="ECO:0007669"/>
    <property type="project" value="InterPro"/>
</dbReference>
<dbReference type="AlphaFoldDB" id="A0A2Y9BCA7"/>
<dbReference type="PRINTS" id="PR00368">
    <property type="entry name" value="FADPNR"/>
</dbReference>
<keyword evidence="8" id="KW-0408">Iron</keyword>
<dbReference type="InterPro" id="IPR036188">
    <property type="entry name" value="FAD/NAD-bd_sf"/>
</dbReference>
<organism evidence="12 13">
    <name type="scientific">Faecalicatena orotica</name>
    <dbReference type="NCBI Taxonomy" id="1544"/>
    <lineage>
        <taxon>Bacteria</taxon>
        <taxon>Bacillati</taxon>
        <taxon>Bacillota</taxon>
        <taxon>Clostridia</taxon>
        <taxon>Lachnospirales</taxon>
        <taxon>Lachnospiraceae</taxon>
        <taxon>Faecalicatena</taxon>
    </lineage>
</organism>
<dbReference type="GO" id="GO:0016491">
    <property type="term" value="F:oxidoreductase activity"/>
    <property type="evidence" value="ECO:0007669"/>
    <property type="project" value="UniProtKB-KW"/>
</dbReference>
<keyword evidence="9" id="KW-0411">Iron-sulfur</keyword>
<dbReference type="Gene3D" id="3.50.50.60">
    <property type="entry name" value="FAD/NAD(P)-binding domain"/>
    <property type="match status" value="1"/>
</dbReference>
<dbReference type="OrthoDB" id="9772736at2"/>
<protein>
    <submittedName>
        <fullName evidence="12">2,4-dienoyl-CoA reductase-like NADH-dependent reductase (Old Yellow Enzyme family)</fullName>
    </submittedName>
</protein>
<evidence type="ECO:0000256" key="7">
    <source>
        <dbReference type="ARBA" id="ARBA00023002"/>
    </source>
</evidence>
<dbReference type="GO" id="GO:0046872">
    <property type="term" value="F:metal ion binding"/>
    <property type="evidence" value="ECO:0007669"/>
    <property type="project" value="UniProtKB-KW"/>
</dbReference>
<dbReference type="GO" id="GO:0051536">
    <property type="term" value="F:iron-sulfur cluster binding"/>
    <property type="evidence" value="ECO:0007669"/>
    <property type="project" value="UniProtKB-KW"/>
</dbReference>